<dbReference type="PANTHER" id="PTHR21016">
    <property type="entry name" value="BETA-AMYLOID BINDING PROTEIN-RELATED"/>
    <property type="match status" value="1"/>
</dbReference>
<dbReference type="AlphaFoldDB" id="A0A1B9NAM3"/>
<dbReference type="PROSITE" id="PS51178">
    <property type="entry name" value="PASTA"/>
    <property type="match status" value="1"/>
</dbReference>
<dbReference type="CDD" id="cd06577">
    <property type="entry name" value="PASTA_pknB"/>
    <property type="match status" value="1"/>
</dbReference>
<feature type="transmembrane region" description="Helical" evidence="6">
    <location>
        <begin position="12"/>
        <end position="37"/>
    </location>
</feature>
<accession>A0A1B9NAM3</accession>
<evidence type="ECO:0000313" key="8">
    <source>
        <dbReference type="EMBL" id="OCG73637.1"/>
    </source>
</evidence>
<feature type="domain" description="PASTA" evidence="7">
    <location>
        <begin position="118"/>
        <end position="180"/>
    </location>
</feature>
<dbReference type="Pfam" id="PF05154">
    <property type="entry name" value="TM2"/>
    <property type="match status" value="1"/>
</dbReference>
<name>A0A1B9NAM3_9MICO</name>
<evidence type="ECO:0000256" key="5">
    <source>
        <dbReference type="SAM" id="MobiDB-lite"/>
    </source>
</evidence>
<dbReference type="InterPro" id="IPR007829">
    <property type="entry name" value="TM2"/>
</dbReference>
<dbReference type="InterPro" id="IPR005543">
    <property type="entry name" value="PASTA_dom"/>
</dbReference>
<dbReference type="Proteomes" id="UP000093355">
    <property type="component" value="Unassembled WGS sequence"/>
</dbReference>
<dbReference type="InterPro" id="IPR050932">
    <property type="entry name" value="TM2D1-3-like"/>
</dbReference>
<feature type="region of interest" description="Disordered" evidence="5">
    <location>
        <begin position="82"/>
        <end position="120"/>
    </location>
</feature>
<feature type="compositionally biased region" description="Low complexity" evidence="5">
    <location>
        <begin position="105"/>
        <end position="120"/>
    </location>
</feature>
<keyword evidence="3 6" id="KW-1133">Transmembrane helix</keyword>
<dbReference type="Pfam" id="PF07553">
    <property type="entry name" value="Lipoprotein_Ltp"/>
    <property type="match status" value="2"/>
</dbReference>
<evidence type="ECO:0000259" key="7">
    <source>
        <dbReference type="PROSITE" id="PS51178"/>
    </source>
</evidence>
<proteinExistence type="predicted"/>
<dbReference type="Gene3D" id="3.30.10.20">
    <property type="match status" value="1"/>
</dbReference>
<keyword evidence="4 6" id="KW-0472">Membrane</keyword>
<keyword evidence="9" id="KW-1185">Reference proteome</keyword>
<evidence type="ECO:0000256" key="4">
    <source>
        <dbReference type="ARBA" id="ARBA00023136"/>
    </source>
</evidence>
<evidence type="ECO:0000256" key="3">
    <source>
        <dbReference type="ARBA" id="ARBA00022989"/>
    </source>
</evidence>
<evidence type="ECO:0000256" key="1">
    <source>
        <dbReference type="ARBA" id="ARBA00004141"/>
    </source>
</evidence>
<dbReference type="InterPro" id="IPR011434">
    <property type="entry name" value="Ltp-like_HTH"/>
</dbReference>
<feature type="compositionally biased region" description="Low complexity" evidence="5">
    <location>
        <begin position="82"/>
        <end position="93"/>
    </location>
</feature>
<gene>
    <name evidence="8" type="ORF">A7J15_07730</name>
</gene>
<protein>
    <recommendedName>
        <fullName evidence="7">PASTA domain-containing protein</fullName>
    </recommendedName>
</protein>
<evidence type="ECO:0000256" key="6">
    <source>
        <dbReference type="SAM" id="Phobius"/>
    </source>
</evidence>
<feature type="transmembrane region" description="Helical" evidence="6">
    <location>
        <begin position="58"/>
        <end position="76"/>
    </location>
</feature>
<reference evidence="8 9" key="1">
    <citation type="submission" date="2016-05" db="EMBL/GenBank/DDBJ databases">
        <authorList>
            <person name="Lavstsen T."/>
            <person name="Jespersen J.S."/>
        </authorList>
    </citation>
    <scope>NUCLEOTIDE SEQUENCE [LARGE SCALE GENOMIC DNA]</scope>
    <source>
        <strain evidence="8 9">YLB-01</strain>
    </source>
</reference>
<evidence type="ECO:0000256" key="2">
    <source>
        <dbReference type="ARBA" id="ARBA00022692"/>
    </source>
</evidence>
<dbReference type="Pfam" id="PF03793">
    <property type="entry name" value="PASTA"/>
    <property type="match status" value="1"/>
</dbReference>
<sequence>MFGVDRFYLGKIGTGILKLVTLGGAGIWWLIDLIMVLAGATRDVRGARLQGHEQHRKLAWILTGAFVVLGLIINGINAANGASDTASTPSSSDEQTTADEQSTDAEPSQAPEPAPVVEEPALTVPSVVGATVGEARATLSELGLTLDAGGATDEAVIDSQEPTAGQETEEGATVAIAATEPAPAMTLSQSNAVSKAQDYLDYMGFSRTGLIEQLEYEGYSVEDATFAVDHLAPDWNAEAAEKAQSYLDMMAFSREGLYDQLAYEDFTPEQIDFALAAVGY</sequence>
<comment type="caution">
    <text evidence="8">The sequence shown here is derived from an EMBL/GenBank/DDBJ whole genome shotgun (WGS) entry which is preliminary data.</text>
</comment>
<organism evidence="8 9">
    <name type="scientific">Microbacterium sediminis</name>
    <dbReference type="NCBI Taxonomy" id="904291"/>
    <lineage>
        <taxon>Bacteria</taxon>
        <taxon>Bacillati</taxon>
        <taxon>Actinomycetota</taxon>
        <taxon>Actinomycetes</taxon>
        <taxon>Micrococcales</taxon>
        <taxon>Microbacteriaceae</taxon>
        <taxon>Microbacterium</taxon>
    </lineage>
</organism>
<keyword evidence="2 6" id="KW-0812">Transmembrane</keyword>
<dbReference type="Gene3D" id="1.10.10.10">
    <property type="entry name" value="Winged helix-like DNA-binding domain superfamily/Winged helix DNA-binding domain"/>
    <property type="match status" value="2"/>
</dbReference>
<dbReference type="PANTHER" id="PTHR21016:SF25">
    <property type="entry name" value="TM2 DOMAIN-CONTAINING PROTEIN DDB_G0277895-RELATED"/>
    <property type="match status" value="1"/>
</dbReference>
<dbReference type="STRING" id="904291.A7J15_07730"/>
<comment type="subcellular location">
    <subcellularLocation>
        <location evidence="1">Membrane</location>
        <topology evidence="1">Multi-pass membrane protein</topology>
    </subcellularLocation>
</comment>
<dbReference type="EMBL" id="LXMD01000024">
    <property type="protein sequence ID" value="OCG73637.1"/>
    <property type="molecule type" value="Genomic_DNA"/>
</dbReference>
<dbReference type="GO" id="GO:0016020">
    <property type="term" value="C:membrane"/>
    <property type="evidence" value="ECO:0007669"/>
    <property type="project" value="UniProtKB-SubCell"/>
</dbReference>
<dbReference type="InterPro" id="IPR036388">
    <property type="entry name" value="WH-like_DNA-bd_sf"/>
</dbReference>
<evidence type="ECO:0000313" key="9">
    <source>
        <dbReference type="Proteomes" id="UP000093355"/>
    </source>
</evidence>